<keyword evidence="12" id="KW-0503">Monooxygenase</keyword>
<comment type="caution">
    <text evidence="15">The sequence shown here is derived from an EMBL/GenBank/DDBJ whole genome shotgun (WGS) entry which is preliminary data.</text>
</comment>
<evidence type="ECO:0000256" key="13">
    <source>
        <dbReference type="ARBA" id="ARBA00023136"/>
    </source>
</evidence>
<protein>
    <submittedName>
        <fullName evidence="15">CP6K1 protein</fullName>
    </submittedName>
</protein>
<comment type="subcellular location">
    <subcellularLocation>
        <location evidence="4">Endoplasmic reticulum membrane</location>
        <topology evidence="4">Peripheral membrane protein</topology>
    </subcellularLocation>
    <subcellularLocation>
        <location evidence="3">Microsome membrane</location>
        <topology evidence="3">Peripheral membrane protein</topology>
    </subcellularLocation>
</comment>
<keyword evidence="14" id="KW-0812">Transmembrane</keyword>
<dbReference type="GO" id="GO:0005506">
    <property type="term" value="F:iron ion binding"/>
    <property type="evidence" value="ECO:0007669"/>
    <property type="project" value="InterPro"/>
</dbReference>
<evidence type="ECO:0000256" key="6">
    <source>
        <dbReference type="ARBA" id="ARBA00022617"/>
    </source>
</evidence>
<dbReference type="SUPFAM" id="SSF48264">
    <property type="entry name" value="Cytochrome P450"/>
    <property type="match status" value="2"/>
</dbReference>
<evidence type="ECO:0000256" key="9">
    <source>
        <dbReference type="ARBA" id="ARBA00022848"/>
    </source>
</evidence>
<dbReference type="GO" id="GO:0016705">
    <property type="term" value="F:oxidoreductase activity, acting on paired donors, with incorporation or reduction of molecular oxygen"/>
    <property type="evidence" value="ECO:0007669"/>
    <property type="project" value="InterPro"/>
</dbReference>
<dbReference type="InterPro" id="IPR017972">
    <property type="entry name" value="Cyt_P450_CS"/>
</dbReference>
<dbReference type="EMBL" id="JAANIA010000266">
    <property type="protein sequence ID" value="KAG5325690.1"/>
    <property type="molecule type" value="Genomic_DNA"/>
</dbReference>
<keyword evidence="10" id="KW-0560">Oxidoreductase</keyword>
<sequence length="1122" mass="130876">MWSKHKCFPLPTCGIFEEYTYRYMSEKIFEFSRDNRPTVKSTGLRFDEGLRTNNAENHRLLKEGQQYISEKKNFLALGNSLLLKRSPGYLLKDFYDEGKGMPYIGFYVLGKNVLIKDFDYFIDRYATPNTTDRLAYSSLFFIKNPAWKILRMKLSPTFTSGKQKKMFDLMLDCGDNLDTYFESLKLEDKDIELDMKDLSSKFFIDIVGTTAYGLNVNSLNNPDNEFSKYSKQIFEVSILHAFEFLMILFLPNLIRFFINARVFNKKVTAFLRNVFWQTITQRIKSGKKRNDLIDALIKLKRTYRDQDSEREFTFDGDDLLAQAAIFFIASYETSSTTTIFTLYELARHPEVQNRLRKEILNALDETDGKITYNMVMSLPYLDMVVSEILRMYPPLPFLDRITKETYKVSNSDLVLEKDTPIYISLLGMHYDPEYYPTPDKFDPERFTEGNKRNRPPYVYLPFGDVFSGLNISLIYTVMYSVGSRMGLLQSKLGIIVILRKYEMKPCKKTLIPMAKMTLAIFRIVLQLRKFYFANFIYTILCVVNNDMLLSLQDELCDLQNDISLKMVKETGADFYKMLDVSSLNDDSLLRLIRLATCNIQIDNSSKMALITTYWGLDGMIILMTLIITAYLYMTRKFKYWKKQGILEITPMPFFGNFKECLFQKKAPAYFLKDIYDEMKDLPYVGFYVLDKPFLLVRDRELVKNILVKDFNYFSDRYNTADPIDRIGYANLFFIKNPAWKVVRTKLTPFFTSGKMKKMFDLMLTCVKNLDEYLDALELEGNGKTIEVRELTAKFATDIIGSTAYGLDVNSFKDPNAEFRKYGKMIFHYDRYRSFEMLAIFFLPTIVRLTRIKMFGKEPTDFMRKVFWETLTHRMKSGLKRNDLIDILLELKKNNNNNDQDLKDFAFDGDDLLAQAASFFSAGFETSSTTTTFALYELAMQPEIQNTLRKEIFEALKKSNGKITYDMVWSLPYLDMVMSETLRMYPPLGYLNRVPNQTYKVPKFNLVIEKGTPVYISMLGLHYDPEYFPNPNKFDPERFNEENKRKKPPCVYFPFGEGPHACIGNRFGLLQTKLTLLKILSKCEVTLCKETLVPVVIDPRGVMTVPLNGVLHLNFRKINTNAI</sequence>
<dbReference type="InterPro" id="IPR050476">
    <property type="entry name" value="Insect_CytP450_Detox"/>
</dbReference>
<dbReference type="InterPro" id="IPR002403">
    <property type="entry name" value="Cyt_P450_E_grp-IV"/>
</dbReference>
<dbReference type="Pfam" id="PF00067">
    <property type="entry name" value="p450"/>
    <property type="match status" value="2"/>
</dbReference>
<dbReference type="CDD" id="cd11056">
    <property type="entry name" value="CYP6-like"/>
    <property type="match status" value="2"/>
</dbReference>
<evidence type="ECO:0000256" key="14">
    <source>
        <dbReference type="SAM" id="Phobius"/>
    </source>
</evidence>
<dbReference type="GO" id="GO:0004497">
    <property type="term" value="F:monooxygenase activity"/>
    <property type="evidence" value="ECO:0007669"/>
    <property type="project" value="UniProtKB-KW"/>
</dbReference>
<feature type="non-terminal residue" evidence="15">
    <location>
        <position position="1"/>
    </location>
</feature>
<evidence type="ECO:0000256" key="3">
    <source>
        <dbReference type="ARBA" id="ARBA00004174"/>
    </source>
</evidence>
<evidence type="ECO:0000313" key="16">
    <source>
        <dbReference type="Proteomes" id="UP000668214"/>
    </source>
</evidence>
<dbReference type="FunFam" id="1.10.630.10:FF:000042">
    <property type="entry name" value="Cytochrome P450"/>
    <property type="match status" value="2"/>
</dbReference>
<dbReference type="PRINTS" id="PR00465">
    <property type="entry name" value="EP450IV"/>
</dbReference>
<evidence type="ECO:0000256" key="1">
    <source>
        <dbReference type="ARBA" id="ARBA00001971"/>
    </source>
</evidence>
<organism evidence="15 16">
    <name type="scientific">Pseudoatta argentina</name>
    <dbReference type="NCBI Taxonomy" id="621737"/>
    <lineage>
        <taxon>Eukaryota</taxon>
        <taxon>Metazoa</taxon>
        <taxon>Ecdysozoa</taxon>
        <taxon>Arthropoda</taxon>
        <taxon>Hexapoda</taxon>
        <taxon>Insecta</taxon>
        <taxon>Pterygota</taxon>
        <taxon>Neoptera</taxon>
        <taxon>Endopterygota</taxon>
        <taxon>Hymenoptera</taxon>
        <taxon>Apocrita</taxon>
        <taxon>Aculeata</taxon>
        <taxon>Formicoidea</taxon>
        <taxon>Formicidae</taxon>
        <taxon>Myrmicinae</taxon>
        <taxon>Pseudoatta</taxon>
    </lineage>
</organism>
<keyword evidence="13 14" id="KW-0472">Membrane</keyword>
<accession>A0A836FTU1</accession>
<comment type="function">
    <text evidence="2">May be involved in the metabolism of insect hormones and in the breakdown of synthetic insecticides.</text>
</comment>
<dbReference type="InterPro" id="IPR001128">
    <property type="entry name" value="Cyt_P450"/>
</dbReference>
<keyword evidence="7" id="KW-0479">Metal-binding</keyword>
<dbReference type="Proteomes" id="UP000668214">
    <property type="component" value="Unassembled WGS sequence"/>
</dbReference>
<evidence type="ECO:0000313" key="15">
    <source>
        <dbReference type="EMBL" id="KAG5325690.1"/>
    </source>
</evidence>
<dbReference type="PANTHER" id="PTHR24292">
    <property type="entry name" value="CYTOCHROME P450"/>
    <property type="match status" value="1"/>
</dbReference>
<feature type="non-terminal residue" evidence="15">
    <location>
        <position position="1122"/>
    </location>
</feature>
<evidence type="ECO:0000256" key="4">
    <source>
        <dbReference type="ARBA" id="ARBA00004406"/>
    </source>
</evidence>
<dbReference type="Gene3D" id="1.10.630.10">
    <property type="entry name" value="Cytochrome P450"/>
    <property type="match status" value="2"/>
</dbReference>
<evidence type="ECO:0000256" key="7">
    <source>
        <dbReference type="ARBA" id="ARBA00022723"/>
    </source>
</evidence>
<dbReference type="InterPro" id="IPR036396">
    <property type="entry name" value="Cyt_P450_sf"/>
</dbReference>
<dbReference type="AlphaFoldDB" id="A0A836FTU1"/>
<keyword evidence="14" id="KW-1133">Transmembrane helix</keyword>
<keyword evidence="6" id="KW-0349">Heme</keyword>
<dbReference type="PRINTS" id="PR00385">
    <property type="entry name" value="P450"/>
</dbReference>
<comment type="cofactor">
    <cofactor evidence="1">
        <name>heme</name>
        <dbReference type="ChEBI" id="CHEBI:30413"/>
    </cofactor>
</comment>
<keyword evidence="16" id="KW-1185">Reference proteome</keyword>
<reference evidence="15" key="1">
    <citation type="submission" date="2020-02" db="EMBL/GenBank/DDBJ databases">
        <title>Relaxed selection underlies rapid genomic changes in the transitions from sociality to social parasitism in ants.</title>
        <authorList>
            <person name="Bi X."/>
        </authorList>
    </citation>
    <scope>NUCLEOTIDE SEQUENCE</scope>
    <source>
        <strain evidence="15">BGI-DK2014c</strain>
        <tissue evidence="15">Whole body</tissue>
    </source>
</reference>
<evidence type="ECO:0000256" key="8">
    <source>
        <dbReference type="ARBA" id="ARBA00022824"/>
    </source>
</evidence>
<proteinExistence type="inferred from homology"/>
<dbReference type="GO" id="GO:0005789">
    <property type="term" value="C:endoplasmic reticulum membrane"/>
    <property type="evidence" value="ECO:0007669"/>
    <property type="project" value="UniProtKB-SubCell"/>
</dbReference>
<feature type="transmembrane region" description="Helical" evidence="14">
    <location>
        <begin position="613"/>
        <end position="633"/>
    </location>
</feature>
<keyword evidence="8" id="KW-0256">Endoplasmic reticulum</keyword>
<dbReference type="GO" id="GO:0020037">
    <property type="term" value="F:heme binding"/>
    <property type="evidence" value="ECO:0007669"/>
    <property type="project" value="InterPro"/>
</dbReference>
<comment type="similarity">
    <text evidence="5">Belongs to the cytochrome P450 family.</text>
</comment>
<evidence type="ECO:0000256" key="2">
    <source>
        <dbReference type="ARBA" id="ARBA00003690"/>
    </source>
</evidence>
<evidence type="ECO:0000256" key="10">
    <source>
        <dbReference type="ARBA" id="ARBA00023002"/>
    </source>
</evidence>
<evidence type="ECO:0000256" key="5">
    <source>
        <dbReference type="ARBA" id="ARBA00010617"/>
    </source>
</evidence>
<keyword evidence="11" id="KW-0408">Iron</keyword>
<evidence type="ECO:0000256" key="12">
    <source>
        <dbReference type="ARBA" id="ARBA00023033"/>
    </source>
</evidence>
<feature type="transmembrane region" description="Helical" evidence="14">
    <location>
        <begin position="238"/>
        <end position="258"/>
    </location>
</feature>
<feature type="transmembrane region" description="Helical" evidence="14">
    <location>
        <begin position="457"/>
        <end position="475"/>
    </location>
</feature>
<name>A0A836FTU1_9HYME</name>
<dbReference type="PANTHER" id="PTHR24292:SF45">
    <property type="entry name" value="CYTOCHROME P450 6G1-RELATED"/>
    <property type="match status" value="1"/>
</dbReference>
<evidence type="ECO:0000256" key="11">
    <source>
        <dbReference type="ARBA" id="ARBA00023004"/>
    </source>
</evidence>
<feature type="transmembrane region" description="Helical" evidence="14">
    <location>
        <begin position="519"/>
        <end position="540"/>
    </location>
</feature>
<keyword evidence="9" id="KW-0492">Microsome</keyword>
<gene>
    <name evidence="15" type="primary">Cyp6k1_0</name>
    <name evidence="15" type="ORF">G6Z78_0001792</name>
</gene>
<dbReference type="PROSITE" id="PS00086">
    <property type="entry name" value="CYTOCHROME_P450"/>
    <property type="match status" value="1"/>
</dbReference>